<dbReference type="AlphaFoldDB" id="A0A317DYQ8"/>
<dbReference type="Proteomes" id="UP000246077">
    <property type="component" value="Unassembled WGS sequence"/>
</dbReference>
<feature type="transmembrane region" description="Helical" evidence="4">
    <location>
        <begin position="15"/>
        <end position="40"/>
    </location>
</feature>
<dbReference type="SUPFAM" id="SSF103473">
    <property type="entry name" value="MFS general substrate transporter"/>
    <property type="match status" value="1"/>
</dbReference>
<feature type="transmembrane region" description="Helical" evidence="4">
    <location>
        <begin position="142"/>
        <end position="163"/>
    </location>
</feature>
<dbReference type="PANTHER" id="PTHR23521">
    <property type="entry name" value="TRANSPORTER MFS SUPERFAMILY"/>
    <property type="match status" value="1"/>
</dbReference>
<dbReference type="InterPro" id="IPR011701">
    <property type="entry name" value="MFS"/>
</dbReference>
<feature type="transmembrane region" description="Helical" evidence="4">
    <location>
        <begin position="334"/>
        <end position="357"/>
    </location>
</feature>
<evidence type="ECO:0000256" key="1">
    <source>
        <dbReference type="ARBA" id="ARBA00022692"/>
    </source>
</evidence>
<keyword evidence="3 4" id="KW-0472">Membrane</keyword>
<evidence type="ECO:0000259" key="5">
    <source>
        <dbReference type="PROSITE" id="PS50850"/>
    </source>
</evidence>
<dbReference type="PROSITE" id="PS50850">
    <property type="entry name" value="MFS"/>
    <property type="match status" value="1"/>
</dbReference>
<keyword evidence="1 4" id="KW-0812">Transmembrane</keyword>
<dbReference type="GO" id="GO:0005886">
    <property type="term" value="C:plasma membrane"/>
    <property type="evidence" value="ECO:0007669"/>
    <property type="project" value="TreeGrafter"/>
</dbReference>
<dbReference type="InterPro" id="IPR020846">
    <property type="entry name" value="MFS_dom"/>
</dbReference>
<feature type="transmembrane region" description="Helical" evidence="4">
    <location>
        <begin position="201"/>
        <end position="224"/>
    </location>
</feature>
<proteinExistence type="predicted"/>
<accession>A0A317DYQ8</accession>
<feature type="domain" description="Major facilitator superfamily (MFS) profile" evidence="5">
    <location>
        <begin position="13"/>
        <end position="388"/>
    </location>
</feature>
<dbReference type="CDD" id="cd17477">
    <property type="entry name" value="MFS_YcaD_like"/>
    <property type="match status" value="1"/>
</dbReference>
<dbReference type="Pfam" id="PF07690">
    <property type="entry name" value="MFS_1"/>
    <property type="match status" value="1"/>
</dbReference>
<protein>
    <submittedName>
        <fullName evidence="6">MFS transporter</fullName>
    </submittedName>
</protein>
<evidence type="ECO:0000313" key="7">
    <source>
        <dbReference type="Proteomes" id="UP000246077"/>
    </source>
</evidence>
<feature type="transmembrane region" description="Helical" evidence="4">
    <location>
        <begin position="169"/>
        <end position="189"/>
    </location>
</feature>
<dbReference type="GO" id="GO:0022857">
    <property type="term" value="F:transmembrane transporter activity"/>
    <property type="evidence" value="ECO:0007669"/>
    <property type="project" value="InterPro"/>
</dbReference>
<comment type="caution">
    <text evidence="6">The sequence shown here is derived from an EMBL/GenBank/DDBJ whole genome shotgun (WGS) entry which is preliminary data.</text>
</comment>
<dbReference type="OrthoDB" id="9810614at2"/>
<feature type="transmembrane region" description="Helical" evidence="4">
    <location>
        <begin position="79"/>
        <end position="99"/>
    </location>
</feature>
<dbReference type="PANTHER" id="PTHR23521:SF3">
    <property type="entry name" value="MFS TRANSPORTER"/>
    <property type="match status" value="1"/>
</dbReference>
<sequence>MSAVIDRHGRLDGRVALSIGGIIVCITTVGMTYSLTLPLLALLLEAQGVEGWLIGANAAMTGAATLASAPLVPRLIRRFGVMPFIQGCLLLAATTLIAFPLLPSLAAWFVLRFLMNVAITGLFITSEAWIGHLAGNSHRGRIMGIYATAMAVGHTIGPVVVQVTGIEGIAPFATVALATAAGMLPVNLARRHLPPFDTHGSASLAGIARSAPTPVLAALLAGAIESGMLSLLPVWGVQGGLTELGAARLMIWLGLGNILLQIPIGWASDRVGRHRMLIGCALVGVGGAIGLPLLIGTMAVAPLLVVMGGALMGIYTVGLTLLGQRFSGPDLTTANAAFVIFYGLGALVGPPVGGAALDLAGRLGLPFALGLSCCAFALYALRDLCRKS</sequence>
<keyword evidence="7" id="KW-1185">Reference proteome</keyword>
<feature type="transmembrane region" description="Helical" evidence="4">
    <location>
        <begin position="105"/>
        <end position="130"/>
    </location>
</feature>
<dbReference type="Gene3D" id="1.20.1250.20">
    <property type="entry name" value="MFS general substrate transporter like domains"/>
    <property type="match status" value="2"/>
</dbReference>
<keyword evidence="2 4" id="KW-1133">Transmembrane helix</keyword>
<organism evidence="6 7">
    <name type="scientific">Zavarzinia compransoris</name>
    <dbReference type="NCBI Taxonomy" id="1264899"/>
    <lineage>
        <taxon>Bacteria</taxon>
        <taxon>Pseudomonadati</taxon>
        <taxon>Pseudomonadota</taxon>
        <taxon>Alphaproteobacteria</taxon>
        <taxon>Rhodospirillales</taxon>
        <taxon>Zavarziniaceae</taxon>
        <taxon>Zavarzinia</taxon>
    </lineage>
</organism>
<feature type="transmembrane region" description="Helical" evidence="4">
    <location>
        <begin position="363"/>
        <end position="381"/>
    </location>
</feature>
<reference evidence="7" key="1">
    <citation type="submission" date="2018-05" db="EMBL/GenBank/DDBJ databases">
        <title>Zavarzinia sp. HR-AS.</title>
        <authorList>
            <person name="Lee Y."/>
            <person name="Jeon C.O."/>
        </authorList>
    </citation>
    <scope>NUCLEOTIDE SEQUENCE [LARGE SCALE GENOMIC DNA]</scope>
    <source>
        <strain evidence="7">DSM 1231</strain>
    </source>
</reference>
<feature type="transmembrane region" description="Helical" evidence="4">
    <location>
        <begin position="276"/>
        <end position="295"/>
    </location>
</feature>
<gene>
    <name evidence="6" type="ORF">DKG75_15275</name>
</gene>
<feature type="transmembrane region" description="Helical" evidence="4">
    <location>
        <begin position="52"/>
        <end position="72"/>
    </location>
</feature>
<evidence type="ECO:0000256" key="4">
    <source>
        <dbReference type="SAM" id="Phobius"/>
    </source>
</evidence>
<evidence type="ECO:0000256" key="2">
    <source>
        <dbReference type="ARBA" id="ARBA00022989"/>
    </source>
</evidence>
<evidence type="ECO:0000313" key="6">
    <source>
        <dbReference type="EMBL" id="PWR19819.1"/>
    </source>
</evidence>
<feature type="transmembrane region" description="Helical" evidence="4">
    <location>
        <begin position="301"/>
        <end position="322"/>
    </location>
</feature>
<name>A0A317DYQ8_9PROT</name>
<dbReference type="InterPro" id="IPR036259">
    <property type="entry name" value="MFS_trans_sf"/>
</dbReference>
<dbReference type="InterPro" id="IPR047200">
    <property type="entry name" value="MFS_YcaD-like"/>
</dbReference>
<evidence type="ECO:0000256" key="3">
    <source>
        <dbReference type="ARBA" id="ARBA00023136"/>
    </source>
</evidence>
<dbReference type="EMBL" id="QGLF01000004">
    <property type="protein sequence ID" value="PWR19819.1"/>
    <property type="molecule type" value="Genomic_DNA"/>
</dbReference>
<dbReference type="RefSeq" id="WP_109921994.1">
    <property type="nucleotide sequence ID" value="NZ_QGLF01000004.1"/>
</dbReference>
<feature type="transmembrane region" description="Helical" evidence="4">
    <location>
        <begin position="244"/>
        <end position="264"/>
    </location>
</feature>